<dbReference type="SUPFAM" id="SSF53335">
    <property type="entry name" value="S-adenosyl-L-methionine-dependent methyltransferases"/>
    <property type="match status" value="1"/>
</dbReference>
<dbReference type="InterPro" id="IPR029063">
    <property type="entry name" value="SAM-dependent_MTases_sf"/>
</dbReference>
<reference evidence="1 2" key="1">
    <citation type="submission" date="2013-05" db="EMBL/GenBank/DDBJ databases">
        <authorList>
            <person name="Harkins D.M."/>
            <person name="Durkin A.S."/>
            <person name="Brinkac L.M."/>
            <person name="Haft D.H."/>
            <person name="Selengut J.D."/>
            <person name="Sanka R."/>
            <person name="DePew J."/>
            <person name="Purushe J."/>
            <person name="Hartskeerl R.A."/>
            <person name="Ahmed A."/>
            <person name="van der Linden H."/>
            <person name="Goris M.G.A."/>
            <person name="Vinetz J.M."/>
            <person name="Sutton G.G."/>
            <person name="Nierman W.C."/>
            <person name="Fouts D.E."/>
        </authorList>
    </citation>
    <scope>NUCLEOTIDE SEQUENCE [LARGE SCALE GENOMIC DNA]</scope>
    <source>
        <strain evidence="1 2">10</strain>
    </source>
</reference>
<dbReference type="CDD" id="cd02440">
    <property type="entry name" value="AdoMet_MTases"/>
    <property type="match status" value="1"/>
</dbReference>
<gene>
    <name evidence="1" type="ORF">LEP1GSC047_1480</name>
</gene>
<dbReference type="AlphaFoldDB" id="V6H8Z2"/>
<evidence type="ECO:0000313" key="1">
    <source>
        <dbReference type="EMBL" id="EQA35322.1"/>
    </source>
</evidence>
<dbReference type="Proteomes" id="UP000018719">
    <property type="component" value="Unassembled WGS sequence"/>
</dbReference>
<name>V6H8Z2_9LEPT</name>
<organism evidence="1 2">
    <name type="scientific">Leptospira inadai serovar Lyme str. 10</name>
    <dbReference type="NCBI Taxonomy" id="1049790"/>
    <lineage>
        <taxon>Bacteria</taxon>
        <taxon>Pseudomonadati</taxon>
        <taxon>Spirochaetota</taxon>
        <taxon>Spirochaetia</taxon>
        <taxon>Leptospirales</taxon>
        <taxon>Leptospiraceae</taxon>
        <taxon>Leptospira</taxon>
    </lineage>
</organism>
<sequence length="300" mass="34904">MILPMNRTCYLCGNEKNVILFIEKGIPIVRCSNCGHVFSTFKQDEHYQWYWGEEIGYDLTWWDIAHREIYKNFIYQFLLSDRGRILDVGCGLGFFIKTINDNRPGWEAIGYDVSEKAVDYAKNRNNLKNVHSGIVQRSNLPKASFDIITLWDVIEHIPQPRSLIEYLFSLLKPNGFLFLQTPNFPVQLIKARLKVLFFGMKPENHYLEAKDHINNYSERTLKLLAEQCGFSSVEFVMLKPIASISGMTSKIGAPLKKTFYFFALLIWRITFRKVNINLTLFALLRKNNDSLSNHATRIET</sequence>
<dbReference type="Gene3D" id="3.40.50.150">
    <property type="entry name" value="Vaccinia Virus protein VP39"/>
    <property type="match status" value="1"/>
</dbReference>
<accession>V6H8Z2</accession>
<dbReference type="Pfam" id="PF13489">
    <property type="entry name" value="Methyltransf_23"/>
    <property type="match status" value="1"/>
</dbReference>
<protein>
    <submittedName>
        <fullName evidence="1">Putative methionine biosynthesis protein MetW</fullName>
    </submittedName>
</protein>
<dbReference type="STRING" id="1049790.LEP1GSC047_1480"/>
<comment type="caution">
    <text evidence="1">The sequence shown here is derived from an EMBL/GenBank/DDBJ whole genome shotgun (WGS) entry which is preliminary data.</text>
</comment>
<dbReference type="EMBL" id="AHMM02000025">
    <property type="protein sequence ID" value="EQA35322.1"/>
    <property type="molecule type" value="Genomic_DNA"/>
</dbReference>
<proteinExistence type="predicted"/>
<dbReference type="PANTHER" id="PTHR43861:SF6">
    <property type="entry name" value="METHYLTRANSFERASE TYPE 11"/>
    <property type="match status" value="1"/>
</dbReference>
<dbReference type="PANTHER" id="PTHR43861">
    <property type="entry name" value="TRANS-ACONITATE 2-METHYLTRANSFERASE-RELATED"/>
    <property type="match status" value="1"/>
</dbReference>
<evidence type="ECO:0000313" key="2">
    <source>
        <dbReference type="Proteomes" id="UP000018719"/>
    </source>
</evidence>